<dbReference type="PANTHER" id="PTHR12653:SF0">
    <property type="entry name" value="NADH DEHYDROGENASE [UBIQUINONE] 1 ALPHA SUBCOMPLEX SUBUNIT 5"/>
    <property type="match status" value="1"/>
</dbReference>
<evidence type="ECO:0000256" key="5">
    <source>
        <dbReference type="ARBA" id="ARBA00022792"/>
    </source>
</evidence>
<dbReference type="PANTHER" id="PTHR12653">
    <property type="entry name" value="NADH-UBIQUINONE OXIDOREDUCTASE 13 KD-B SUBUNIT"/>
    <property type="match status" value="1"/>
</dbReference>
<protein>
    <submittedName>
        <fullName evidence="9">NADH dehydrogenase 1 alpha subcomplex subunit 5</fullName>
    </submittedName>
</protein>
<keyword evidence="6" id="KW-0249">Electron transport</keyword>
<accession>A0AAW0EJE3</accession>
<proteinExistence type="inferred from homology"/>
<keyword evidence="3" id="KW-0813">Transport</keyword>
<comment type="caution">
    <text evidence="9">The sequence shown here is derived from an EMBL/GenBank/DDBJ whole genome shotgun (WGS) entry which is preliminary data.</text>
</comment>
<dbReference type="Pfam" id="PF04716">
    <property type="entry name" value="ETC_C1_NDUFA5"/>
    <property type="match status" value="1"/>
</dbReference>
<evidence type="ECO:0000256" key="1">
    <source>
        <dbReference type="ARBA" id="ARBA00004443"/>
    </source>
</evidence>
<dbReference type="Proteomes" id="UP001362999">
    <property type="component" value="Unassembled WGS sequence"/>
</dbReference>
<evidence type="ECO:0000256" key="2">
    <source>
        <dbReference type="ARBA" id="ARBA00010261"/>
    </source>
</evidence>
<evidence type="ECO:0000256" key="6">
    <source>
        <dbReference type="ARBA" id="ARBA00022982"/>
    </source>
</evidence>
<keyword evidence="4" id="KW-0679">Respiratory chain</keyword>
<keyword evidence="8" id="KW-0472">Membrane</keyword>
<keyword evidence="7" id="KW-0496">Mitochondrion</keyword>
<reference evidence="9 10" key="1">
    <citation type="journal article" date="2024" name="J Genomics">
        <title>Draft genome sequencing and assembly of Favolaschia claudopus CIRM-BRFM 2984 isolated from oak limbs.</title>
        <authorList>
            <person name="Navarro D."/>
            <person name="Drula E."/>
            <person name="Chaduli D."/>
            <person name="Cazenave R."/>
            <person name="Ahrendt S."/>
            <person name="Wang J."/>
            <person name="Lipzen A."/>
            <person name="Daum C."/>
            <person name="Barry K."/>
            <person name="Grigoriev I.V."/>
            <person name="Favel A."/>
            <person name="Rosso M.N."/>
            <person name="Martin F."/>
        </authorList>
    </citation>
    <scope>NUCLEOTIDE SEQUENCE [LARGE SCALE GENOMIC DNA]</scope>
    <source>
        <strain evidence="9 10">CIRM-BRFM 2984</strain>
    </source>
</reference>
<dbReference type="GO" id="GO:0005743">
    <property type="term" value="C:mitochondrial inner membrane"/>
    <property type="evidence" value="ECO:0007669"/>
    <property type="project" value="UniProtKB-SubCell"/>
</dbReference>
<evidence type="ECO:0000313" key="10">
    <source>
        <dbReference type="Proteomes" id="UP001362999"/>
    </source>
</evidence>
<evidence type="ECO:0000256" key="8">
    <source>
        <dbReference type="ARBA" id="ARBA00023136"/>
    </source>
</evidence>
<sequence>MLRLTRPLLQAAVRSTTGLTGLAVHPDPLPALSQTYQNTLTTLAQIPSTSVYRQATEALIQKKLDIVKGANADITAAEKGLDEGIIEESLLIAIDELKLAAQMVEWKAWEPLAEKPALGQWEYPT</sequence>
<comment type="similarity">
    <text evidence="2">Belongs to the complex I NDUFA5 subunit family.</text>
</comment>
<organism evidence="9 10">
    <name type="scientific">Favolaschia claudopus</name>
    <dbReference type="NCBI Taxonomy" id="2862362"/>
    <lineage>
        <taxon>Eukaryota</taxon>
        <taxon>Fungi</taxon>
        <taxon>Dikarya</taxon>
        <taxon>Basidiomycota</taxon>
        <taxon>Agaricomycotina</taxon>
        <taxon>Agaricomycetes</taxon>
        <taxon>Agaricomycetidae</taxon>
        <taxon>Agaricales</taxon>
        <taxon>Marasmiineae</taxon>
        <taxon>Mycenaceae</taxon>
        <taxon>Favolaschia</taxon>
    </lineage>
</organism>
<keyword evidence="10" id="KW-1185">Reference proteome</keyword>
<comment type="subcellular location">
    <subcellularLocation>
        <location evidence="1">Mitochondrion inner membrane</location>
        <topology evidence="1">Peripheral membrane protein</topology>
        <orientation evidence="1">Matrix side</orientation>
    </subcellularLocation>
</comment>
<evidence type="ECO:0000256" key="7">
    <source>
        <dbReference type="ARBA" id="ARBA00023128"/>
    </source>
</evidence>
<name>A0AAW0EJE3_9AGAR</name>
<gene>
    <name evidence="9" type="ORF">R3P38DRAFT_2822994</name>
</gene>
<evidence type="ECO:0000313" key="9">
    <source>
        <dbReference type="EMBL" id="KAK7064197.1"/>
    </source>
</evidence>
<dbReference type="GO" id="GO:0022904">
    <property type="term" value="P:respiratory electron transport chain"/>
    <property type="evidence" value="ECO:0007669"/>
    <property type="project" value="InterPro"/>
</dbReference>
<evidence type="ECO:0000256" key="3">
    <source>
        <dbReference type="ARBA" id="ARBA00022448"/>
    </source>
</evidence>
<keyword evidence="5" id="KW-0999">Mitochondrion inner membrane</keyword>
<dbReference type="AlphaFoldDB" id="A0AAW0EJE3"/>
<evidence type="ECO:0000256" key="4">
    <source>
        <dbReference type="ARBA" id="ARBA00022660"/>
    </source>
</evidence>
<dbReference type="EMBL" id="JAWWNJ010000001">
    <property type="protein sequence ID" value="KAK7064197.1"/>
    <property type="molecule type" value="Genomic_DNA"/>
</dbReference>
<dbReference type="InterPro" id="IPR006806">
    <property type="entry name" value="NDUFA5"/>
</dbReference>